<protein>
    <recommendedName>
        <fullName evidence="2">DUF4286 family protein</fullName>
    </recommendedName>
</protein>
<proteinExistence type="predicted"/>
<comment type="caution">
    <text evidence="1">The sequence shown here is derived from an EMBL/GenBank/DDBJ whole genome shotgun (WGS) entry which is preliminary data.</text>
</comment>
<evidence type="ECO:0008006" key="2">
    <source>
        <dbReference type="Google" id="ProtNLM"/>
    </source>
</evidence>
<sequence>MYYIIYKDKLREGKSMEDFKNWLREYMPIQKEWGAKDFDVYKPLYGESNVFYVKYTVESLDKWKKGLESEMGRRLIEAINRLIDVAHVEVEVMEKIDMSGIELDQGI</sequence>
<dbReference type="Gene3D" id="3.30.70.100">
    <property type="match status" value="1"/>
</dbReference>
<gene>
    <name evidence="1" type="ORF">ENL39_03670</name>
</gene>
<evidence type="ECO:0000313" key="1">
    <source>
        <dbReference type="EMBL" id="HHF98570.1"/>
    </source>
</evidence>
<dbReference type="EMBL" id="DRTT01000102">
    <property type="protein sequence ID" value="HHF98570.1"/>
    <property type="molecule type" value="Genomic_DNA"/>
</dbReference>
<name>A0A7V5HZ36_UNCAE</name>
<organism evidence="1">
    <name type="scientific">Aerophobetes bacterium</name>
    <dbReference type="NCBI Taxonomy" id="2030807"/>
    <lineage>
        <taxon>Bacteria</taxon>
        <taxon>Candidatus Aerophobota</taxon>
    </lineage>
</organism>
<reference evidence="1" key="1">
    <citation type="journal article" date="2020" name="mSystems">
        <title>Genome- and Community-Level Interaction Insights into Carbon Utilization and Element Cycling Functions of Hydrothermarchaeota in Hydrothermal Sediment.</title>
        <authorList>
            <person name="Zhou Z."/>
            <person name="Liu Y."/>
            <person name="Xu W."/>
            <person name="Pan J."/>
            <person name="Luo Z.H."/>
            <person name="Li M."/>
        </authorList>
    </citation>
    <scope>NUCLEOTIDE SEQUENCE [LARGE SCALE GENOMIC DNA]</scope>
    <source>
        <strain evidence="1">HyVt-92</strain>
    </source>
</reference>
<dbReference type="AlphaFoldDB" id="A0A7V5HZ36"/>
<dbReference type="Proteomes" id="UP000886070">
    <property type="component" value="Unassembled WGS sequence"/>
</dbReference>
<accession>A0A7V5HZ36</accession>